<protein>
    <submittedName>
        <fullName evidence="2">Uncharacterized protein</fullName>
    </submittedName>
</protein>
<name>A0A9W7AN34_9STRA</name>
<keyword evidence="3" id="KW-1185">Reference proteome</keyword>
<feature type="signal peptide" evidence="1">
    <location>
        <begin position="1"/>
        <end position="29"/>
    </location>
</feature>
<organism evidence="2 3">
    <name type="scientific">Triparma laevis f. longispina</name>
    <dbReference type="NCBI Taxonomy" id="1714387"/>
    <lineage>
        <taxon>Eukaryota</taxon>
        <taxon>Sar</taxon>
        <taxon>Stramenopiles</taxon>
        <taxon>Ochrophyta</taxon>
        <taxon>Bolidophyceae</taxon>
        <taxon>Parmales</taxon>
        <taxon>Triparmaceae</taxon>
        <taxon>Triparma</taxon>
    </lineage>
</organism>
<proteinExistence type="predicted"/>
<keyword evidence="1" id="KW-0732">Signal</keyword>
<evidence type="ECO:0000313" key="3">
    <source>
        <dbReference type="Proteomes" id="UP001165122"/>
    </source>
</evidence>
<reference evidence="3" key="1">
    <citation type="journal article" date="2023" name="Commun. Biol.">
        <title>Genome analysis of Parmales, the sister group of diatoms, reveals the evolutionary specialization of diatoms from phago-mixotrophs to photoautotrophs.</title>
        <authorList>
            <person name="Ban H."/>
            <person name="Sato S."/>
            <person name="Yoshikawa S."/>
            <person name="Yamada K."/>
            <person name="Nakamura Y."/>
            <person name="Ichinomiya M."/>
            <person name="Sato N."/>
            <person name="Blanc-Mathieu R."/>
            <person name="Endo H."/>
            <person name="Kuwata A."/>
            <person name="Ogata H."/>
        </authorList>
    </citation>
    <scope>NUCLEOTIDE SEQUENCE [LARGE SCALE GENOMIC DNA]</scope>
    <source>
        <strain evidence="3">NIES 3700</strain>
    </source>
</reference>
<accession>A0A9W7AN34</accession>
<sequence length="225" mass="24282">MFGNRTGLTFFWEGFALTSMLLADQSVVALETKSMPRSVAVALHPELAPEPTSQNLAVALEPEPTTQNVAVALETEPESTTDVSAGQRRLLAKDEFSHFWDFRGCTTGEPVVDGIEGSSLSTTPMNGPNFHGTIAFVKIWHGVELQQSDATELYAPHNTAHHFWDFRGCTTGSPVMDSIASDLVATPKSNPVCGPEGIQMDGDDYVDIDDWEWGGTITGLANQPG</sequence>
<evidence type="ECO:0000256" key="1">
    <source>
        <dbReference type="SAM" id="SignalP"/>
    </source>
</evidence>
<comment type="caution">
    <text evidence="2">The sequence shown here is derived from an EMBL/GenBank/DDBJ whole genome shotgun (WGS) entry which is preliminary data.</text>
</comment>
<dbReference type="AlphaFoldDB" id="A0A9W7AN34"/>
<dbReference type="EMBL" id="BRXW01000700">
    <property type="protein sequence ID" value="GMH74684.1"/>
    <property type="molecule type" value="Genomic_DNA"/>
</dbReference>
<dbReference type="Proteomes" id="UP001165122">
    <property type="component" value="Unassembled WGS sequence"/>
</dbReference>
<evidence type="ECO:0000313" key="2">
    <source>
        <dbReference type="EMBL" id="GMH74684.1"/>
    </source>
</evidence>
<gene>
    <name evidence="2" type="ORF">TrLO_g1944</name>
</gene>
<feature type="chain" id="PRO_5040786222" evidence="1">
    <location>
        <begin position="30"/>
        <end position="225"/>
    </location>
</feature>